<dbReference type="CDD" id="cd00254">
    <property type="entry name" value="LT-like"/>
    <property type="match status" value="1"/>
</dbReference>
<reference evidence="4 5" key="1">
    <citation type="submission" date="2016-10" db="EMBL/GenBank/DDBJ databases">
        <authorList>
            <person name="de Groot N.N."/>
        </authorList>
    </citation>
    <scope>NUCLEOTIDE SEQUENCE [LARGE SCALE GENOMIC DNA]</scope>
    <source>
        <strain evidence="4 5">CGMCC 1.8925</strain>
    </source>
</reference>
<dbReference type="PANTHER" id="PTHR37423">
    <property type="entry name" value="SOLUBLE LYTIC MUREIN TRANSGLYCOSYLASE-RELATED"/>
    <property type="match status" value="1"/>
</dbReference>
<dbReference type="STRING" id="336292.SAMN05660710_03353"/>
<evidence type="ECO:0000256" key="1">
    <source>
        <dbReference type="ARBA" id="ARBA00007734"/>
    </source>
</evidence>
<feature type="domain" description="Transglycosylase SLT" evidence="3">
    <location>
        <begin position="232"/>
        <end position="312"/>
    </location>
</feature>
<dbReference type="InterPro" id="IPR023346">
    <property type="entry name" value="Lysozyme-like_dom_sf"/>
</dbReference>
<dbReference type="Pfam" id="PF01464">
    <property type="entry name" value="SLT"/>
    <property type="match status" value="1"/>
</dbReference>
<name>A0A1G5JR28_9RHOB</name>
<organism evidence="4 5">
    <name type="scientific">Paracoccus tibetensis</name>
    <dbReference type="NCBI Taxonomy" id="336292"/>
    <lineage>
        <taxon>Bacteria</taxon>
        <taxon>Pseudomonadati</taxon>
        <taxon>Pseudomonadota</taxon>
        <taxon>Alphaproteobacteria</taxon>
        <taxon>Rhodobacterales</taxon>
        <taxon>Paracoccaceae</taxon>
        <taxon>Paracoccus</taxon>
    </lineage>
</organism>
<gene>
    <name evidence="4" type="ORF">SAMN05660710_03353</name>
</gene>
<comment type="similarity">
    <text evidence="2">Belongs to the virb1 family.</text>
</comment>
<dbReference type="Proteomes" id="UP000199502">
    <property type="component" value="Unassembled WGS sequence"/>
</dbReference>
<protein>
    <submittedName>
        <fullName evidence="4">Transglycosylase SLT domain-containing protein</fullName>
    </submittedName>
</protein>
<dbReference type="Gene3D" id="1.10.530.10">
    <property type="match status" value="1"/>
</dbReference>
<accession>A0A1G5JR28</accession>
<evidence type="ECO:0000313" key="5">
    <source>
        <dbReference type="Proteomes" id="UP000199502"/>
    </source>
</evidence>
<dbReference type="EMBL" id="FMVT01000014">
    <property type="protein sequence ID" value="SCY90159.1"/>
    <property type="molecule type" value="Genomic_DNA"/>
</dbReference>
<sequence>MWLQNLHSDSLSPAATLPKLSAKLRLTAKHQSGMASGSFGSSIQIERLRNSLLRHHAVSERSTKSKSGSSRLLTALHLSCTRSASRMWTRRSSAGTAPSIPLQRTQARKAAPAAVACLLAGLTLNPTKIYGNGMVLVPGSDGAFQFREQSSGFARHFGSGGQPIISRTTPSASLPENTMSLLATPDSGFRAPRAVRGSEEVLNAIDQAAVRYGGHVALRKAGMSLMEWRNFYRANIEIESAYNPRARSHVGAIGLGQLMPATAAKLGVDPHDMHQNLDGSARYLLMLLNRFGSKELALAGYNAGPGAVEQHGGIPPYRETQGHVRKVMAVFHRLTIATAE</sequence>
<dbReference type="InterPro" id="IPR008258">
    <property type="entry name" value="Transglycosylase_SLT_dom_1"/>
</dbReference>
<dbReference type="SUPFAM" id="SSF53955">
    <property type="entry name" value="Lysozyme-like"/>
    <property type="match status" value="1"/>
</dbReference>
<comment type="similarity">
    <text evidence="1">Belongs to the transglycosylase Slt family.</text>
</comment>
<dbReference type="AlphaFoldDB" id="A0A1G5JR28"/>
<dbReference type="PANTHER" id="PTHR37423:SF2">
    <property type="entry name" value="MEMBRANE-BOUND LYTIC MUREIN TRANSGLYCOSYLASE C"/>
    <property type="match status" value="1"/>
</dbReference>
<evidence type="ECO:0000313" key="4">
    <source>
        <dbReference type="EMBL" id="SCY90159.1"/>
    </source>
</evidence>
<evidence type="ECO:0000256" key="2">
    <source>
        <dbReference type="ARBA" id="ARBA00009387"/>
    </source>
</evidence>
<keyword evidence="5" id="KW-1185">Reference proteome</keyword>
<evidence type="ECO:0000259" key="3">
    <source>
        <dbReference type="Pfam" id="PF01464"/>
    </source>
</evidence>
<proteinExistence type="inferred from homology"/>